<dbReference type="AlphaFoldDB" id="A0A098LE72"/>
<feature type="transmembrane region" description="Helical" evidence="11">
    <location>
        <begin position="190"/>
        <end position="212"/>
    </location>
</feature>
<gene>
    <name evidence="12" type="ORF">MYP_1766</name>
</gene>
<feature type="transmembrane region" description="Helical" evidence="11">
    <location>
        <begin position="245"/>
        <end position="263"/>
    </location>
</feature>
<feature type="transmembrane region" description="Helical" evidence="11">
    <location>
        <begin position="218"/>
        <end position="238"/>
    </location>
</feature>
<dbReference type="InterPro" id="IPR036259">
    <property type="entry name" value="MFS_trans_sf"/>
</dbReference>
<keyword evidence="13" id="KW-1185">Reference proteome</keyword>
<comment type="similarity">
    <text evidence="3">Belongs to the major facilitator superfamily. FHS transporter (TC 2.A.1.7) family.</text>
</comment>
<feature type="transmembrane region" description="Helical" evidence="11">
    <location>
        <begin position="303"/>
        <end position="321"/>
    </location>
</feature>
<dbReference type="PANTHER" id="PTHR43702">
    <property type="entry name" value="L-FUCOSE-PROTON SYMPORTER"/>
    <property type="match status" value="1"/>
</dbReference>
<feature type="transmembrane region" description="Helical" evidence="11">
    <location>
        <begin position="135"/>
        <end position="159"/>
    </location>
</feature>
<evidence type="ECO:0000256" key="2">
    <source>
        <dbReference type="ARBA" id="ARBA00004429"/>
    </source>
</evidence>
<comment type="subcellular location">
    <subcellularLocation>
        <location evidence="2">Cell inner membrane</location>
        <topology evidence="2">Multi-pass membrane protein</topology>
    </subcellularLocation>
</comment>
<sequence>MNFLFFATYFVMAVPSGKLIDKIGYRKGMMTGLGLAAVGCFLAYPATGMRSYSFFMTALFIQATGITILQVAANPYVALLGSRGRGASKLTLVQAFNSLGAFVATLFASGFLMELSGLNERSYFNMSPEEIRNSVVQFVQLPFVLLGVVLVLLGVFLFFSRLPRINTKEIEPLVLESNPPRTQVWQFSHAGLGALAIFAYVGAEVTIGTYLASVASDLAVLYWGGAMIGRFVGSALLVKLSPRKSIGIFSIIASLLVIGFMLIDAQISIYAIVAVGLFNSVLFPCIFTMGIDGLGKFSEEGSAMLIMAIVGGAVIPFVSHAMIEGKAGFILPVICYIFVAYFGLRGSRYPKRTNFY</sequence>
<feature type="transmembrane region" description="Helical" evidence="11">
    <location>
        <begin position="92"/>
        <end position="115"/>
    </location>
</feature>
<evidence type="ECO:0000256" key="1">
    <source>
        <dbReference type="ARBA" id="ARBA00003321"/>
    </source>
</evidence>
<evidence type="ECO:0000256" key="11">
    <source>
        <dbReference type="SAM" id="Phobius"/>
    </source>
</evidence>
<dbReference type="Pfam" id="PF07690">
    <property type="entry name" value="MFS_1"/>
    <property type="match status" value="1"/>
</dbReference>
<comment type="function">
    <text evidence="1">Intake of glucose and galactose.</text>
</comment>
<dbReference type="GO" id="GO:1904659">
    <property type="term" value="P:D-glucose transmembrane transport"/>
    <property type="evidence" value="ECO:0007669"/>
    <property type="project" value="InterPro"/>
</dbReference>
<keyword evidence="4" id="KW-0813">Transport</keyword>
<evidence type="ECO:0000256" key="10">
    <source>
        <dbReference type="ARBA" id="ARBA00023136"/>
    </source>
</evidence>
<evidence type="ECO:0000256" key="9">
    <source>
        <dbReference type="ARBA" id="ARBA00022989"/>
    </source>
</evidence>
<keyword evidence="7" id="KW-0762">Sugar transport</keyword>
<dbReference type="eggNOG" id="COG0738">
    <property type="taxonomic scope" value="Bacteria"/>
</dbReference>
<dbReference type="GO" id="GO:0005354">
    <property type="term" value="F:galactose transmembrane transporter activity"/>
    <property type="evidence" value="ECO:0007669"/>
    <property type="project" value="InterPro"/>
</dbReference>
<keyword evidence="9 11" id="KW-1133">Transmembrane helix</keyword>
<keyword evidence="10 11" id="KW-0472">Membrane</keyword>
<name>A0A098LE72_9BACT</name>
<dbReference type="InterPro" id="IPR050375">
    <property type="entry name" value="MFS_TsgA-like"/>
</dbReference>
<keyword evidence="5" id="KW-1003">Cell membrane</keyword>
<evidence type="ECO:0000256" key="7">
    <source>
        <dbReference type="ARBA" id="ARBA00022597"/>
    </source>
</evidence>
<feature type="transmembrane region" description="Helical" evidence="11">
    <location>
        <begin position="28"/>
        <end position="46"/>
    </location>
</feature>
<dbReference type="GO" id="GO:0055056">
    <property type="term" value="F:D-glucose transmembrane transporter activity"/>
    <property type="evidence" value="ECO:0007669"/>
    <property type="project" value="InterPro"/>
</dbReference>
<dbReference type="GO" id="GO:0005886">
    <property type="term" value="C:plasma membrane"/>
    <property type="evidence" value="ECO:0007669"/>
    <property type="project" value="UniProtKB-SubCell"/>
</dbReference>
<dbReference type="InterPro" id="IPR011701">
    <property type="entry name" value="MFS"/>
</dbReference>
<dbReference type="NCBIfam" id="TIGR01272">
    <property type="entry name" value="gluP"/>
    <property type="match status" value="1"/>
</dbReference>
<evidence type="ECO:0000256" key="6">
    <source>
        <dbReference type="ARBA" id="ARBA00022519"/>
    </source>
</evidence>
<accession>A0A098LE72</accession>
<evidence type="ECO:0000256" key="8">
    <source>
        <dbReference type="ARBA" id="ARBA00022692"/>
    </source>
</evidence>
<organism evidence="12 13">
    <name type="scientific">Sporocytophaga myxococcoides</name>
    <dbReference type="NCBI Taxonomy" id="153721"/>
    <lineage>
        <taxon>Bacteria</taxon>
        <taxon>Pseudomonadati</taxon>
        <taxon>Bacteroidota</taxon>
        <taxon>Cytophagia</taxon>
        <taxon>Cytophagales</taxon>
        <taxon>Cytophagaceae</taxon>
        <taxon>Sporocytophaga</taxon>
    </lineage>
</organism>
<dbReference type="EMBL" id="BBLT01000003">
    <property type="protein sequence ID" value="GAL84538.1"/>
    <property type="molecule type" value="Genomic_DNA"/>
</dbReference>
<comment type="caution">
    <text evidence="12">The sequence shown here is derived from an EMBL/GenBank/DDBJ whole genome shotgun (WGS) entry which is preliminary data.</text>
</comment>
<evidence type="ECO:0000256" key="5">
    <source>
        <dbReference type="ARBA" id="ARBA00022475"/>
    </source>
</evidence>
<dbReference type="Proteomes" id="UP000030185">
    <property type="component" value="Unassembled WGS sequence"/>
</dbReference>
<evidence type="ECO:0000256" key="4">
    <source>
        <dbReference type="ARBA" id="ARBA00022448"/>
    </source>
</evidence>
<feature type="transmembrane region" description="Helical" evidence="11">
    <location>
        <begin position="327"/>
        <end position="344"/>
    </location>
</feature>
<dbReference type="STRING" id="153721.MYP_1766"/>
<feature type="transmembrane region" description="Helical" evidence="11">
    <location>
        <begin position="52"/>
        <end position="80"/>
    </location>
</feature>
<proteinExistence type="inferred from homology"/>
<evidence type="ECO:0000313" key="12">
    <source>
        <dbReference type="EMBL" id="GAL84538.1"/>
    </source>
</evidence>
<dbReference type="SUPFAM" id="SSF103473">
    <property type="entry name" value="MFS general substrate transporter"/>
    <property type="match status" value="1"/>
</dbReference>
<keyword evidence="8 11" id="KW-0812">Transmembrane</keyword>
<protein>
    <submittedName>
        <fullName evidence="12">Fucose permease</fullName>
    </submittedName>
</protein>
<evidence type="ECO:0000313" key="13">
    <source>
        <dbReference type="Proteomes" id="UP000030185"/>
    </source>
</evidence>
<reference evidence="12 13" key="1">
    <citation type="submission" date="2014-09" db="EMBL/GenBank/DDBJ databases">
        <title>Sporocytophaga myxococcoides PG-01 genome sequencing.</title>
        <authorList>
            <person name="Liu L."/>
            <person name="Gao P.J."/>
            <person name="Chen G.J."/>
            <person name="Wang L.S."/>
        </authorList>
    </citation>
    <scope>NUCLEOTIDE SEQUENCE [LARGE SCALE GENOMIC DNA]</scope>
    <source>
        <strain evidence="12 13">PG-01</strain>
    </source>
</reference>
<dbReference type="InterPro" id="IPR005964">
    <property type="entry name" value="Glc/Gal_transptr_bac"/>
</dbReference>
<dbReference type="PANTHER" id="PTHR43702:SF3">
    <property type="entry name" value="PROTEIN TSGA"/>
    <property type="match status" value="1"/>
</dbReference>
<dbReference type="Gene3D" id="1.20.1250.20">
    <property type="entry name" value="MFS general substrate transporter like domains"/>
    <property type="match status" value="2"/>
</dbReference>
<keyword evidence="6" id="KW-0997">Cell inner membrane</keyword>
<evidence type="ECO:0000256" key="3">
    <source>
        <dbReference type="ARBA" id="ARBA00009120"/>
    </source>
</evidence>
<feature type="transmembrane region" description="Helical" evidence="11">
    <location>
        <begin position="269"/>
        <end position="291"/>
    </location>
</feature>